<comment type="caution">
    <text evidence="1">The sequence shown here is derived from an EMBL/GenBank/DDBJ whole genome shotgun (WGS) entry which is preliminary data.</text>
</comment>
<evidence type="ECO:0000313" key="1">
    <source>
        <dbReference type="EMBL" id="KAJ8672967.1"/>
    </source>
</evidence>
<protein>
    <submittedName>
        <fullName evidence="1">Uncharacterized protein</fullName>
    </submittedName>
</protein>
<gene>
    <name evidence="1" type="ORF">QAD02_004228</name>
</gene>
<dbReference type="EMBL" id="CM056743">
    <property type="protein sequence ID" value="KAJ8672967.1"/>
    <property type="molecule type" value="Genomic_DNA"/>
</dbReference>
<dbReference type="Proteomes" id="UP001239111">
    <property type="component" value="Chromosome 3"/>
</dbReference>
<organism evidence="1 2">
    <name type="scientific">Eretmocerus hayati</name>
    <dbReference type="NCBI Taxonomy" id="131215"/>
    <lineage>
        <taxon>Eukaryota</taxon>
        <taxon>Metazoa</taxon>
        <taxon>Ecdysozoa</taxon>
        <taxon>Arthropoda</taxon>
        <taxon>Hexapoda</taxon>
        <taxon>Insecta</taxon>
        <taxon>Pterygota</taxon>
        <taxon>Neoptera</taxon>
        <taxon>Endopterygota</taxon>
        <taxon>Hymenoptera</taxon>
        <taxon>Apocrita</taxon>
        <taxon>Proctotrupomorpha</taxon>
        <taxon>Chalcidoidea</taxon>
        <taxon>Aphelinidae</taxon>
        <taxon>Aphelininae</taxon>
        <taxon>Eretmocerus</taxon>
    </lineage>
</organism>
<proteinExistence type="predicted"/>
<keyword evidence="2" id="KW-1185">Reference proteome</keyword>
<accession>A0ACC2NPC7</accession>
<reference evidence="1" key="1">
    <citation type="submission" date="2023-04" db="EMBL/GenBank/DDBJ databases">
        <title>A chromosome-level genome assembly of the parasitoid wasp Eretmocerus hayati.</title>
        <authorList>
            <person name="Zhong Y."/>
            <person name="Liu S."/>
            <person name="Liu Y."/>
        </authorList>
    </citation>
    <scope>NUCLEOTIDE SEQUENCE</scope>
    <source>
        <strain evidence="1">ZJU_SS_LIU_2023</strain>
    </source>
</reference>
<evidence type="ECO:0000313" key="2">
    <source>
        <dbReference type="Proteomes" id="UP001239111"/>
    </source>
</evidence>
<sequence>MKKAAKAKFAEMRHAQTRNDVETAVVLDDETCRVLDILGLKHGFGLPIVPELGFPSKNRGRFEPIDYEVLFEMRSMKTGLRVNAVKAPGGSSRNSRALLSSSTLGQASSTTPPPPLRKWLNVRRGGDAAKIRGPTMPRPIQPPKKASEFLLTTSRQPKRNMLDLPQTRSLASSISRSPGFLGDILRPASSPATPIPKRARFEDRRGFVAEIRRPIMPRPMQPARKASELLSTSSHQLKREMLDLPRTQSPAGVSSTIPRPLLLSGDFSRPASSSSTPTPPKQGRL</sequence>
<name>A0ACC2NPC7_9HYME</name>